<feature type="cross-link" description="5-imidazolinone (Ala-Gly)" evidence="6">
    <location>
        <begin position="142"/>
        <end position="144"/>
    </location>
</feature>
<dbReference type="AlphaFoldDB" id="A0A9X1T8W3"/>
<feature type="modified residue" description="2,3-didehydroalanine (Ser)" evidence="6">
    <location>
        <position position="143"/>
    </location>
</feature>
<evidence type="ECO:0000256" key="2">
    <source>
        <dbReference type="ARBA" id="ARBA00012994"/>
    </source>
</evidence>
<keyword evidence="4 6" id="KW-0456">Lyase</keyword>
<evidence type="ECO:0000256" key="5">
    <source>
        <dbReference type="ARBA" id="ARBA00049269"/>
    </source>
</evidence>
<gene>
    <name evidence="6 10" type="primary">hutH</name>
    <name evidence="10" type="ORF">LRX75_19175</name>
</gene>
<evidence type="ECO:0000256" key="4">
    <source>
        <dbReference type="ARBA" id="ARBA00023239"/>
    </source>
</evidence>
<comment type="PTM">
    <text evidence="6">Contains an active site 4-methylidene-imidazol-5-one (MIO), which is formed autocatalytically by cyclization and dehydration of residues Ala-Ser-Gly.</text>
</comment>
<dbReference type="EMBL" id="JAJOZR010000013">
    <property type="protein sequence ID" value="MCD7111163.1"/>
    <property type="molecule type" value="Genomic_DNA"/>
</dbReference>
<evidence type="ECO:0000256" key="3">
    <source>
        <dbReference type="ARBA" id="ARBA00022808"/>
    </source>
</evidence>
<dbReference type="InterPro" id="IPR005921">
    <property type="entry name" value="HutH"/>
</dbReference>
<dbReference type="RefSeq" id="WP_231816255.1">
    <property type="nucleotide sequence ID" value="NZ_JAJOZR010000013.1"/>
</dbReference>
<dbReference type="EC" id="4.3.1.3" evidence="2 6"/>
<dbReference type="Gene3D" id="1.10.275.10">
    <property type="entry name" value="Fumarase/aspartase (N-terminal domain)"/>
    <property type="match status" value="1"/>
</dbReference>
<evidence type="ECO:0000256" key="8">
    <source>
        <dbReference type="RuleBase" id="RU004479"/>
    </source>
</evidence>
<sequence>MTLVLQPGSVPLSTLETLYWTGEPARLDPAFDAGIDKAAARIAEIAGGNAPVYGINTGFGKLASIRIDAADVATLQRNLILSHCCGVGEPLADNIVRLIMALKLVSLGRGASGVRLALVRLIEAMLERGVIPVIPEKGSVGASGDLAPLAHMAAVMMGEGEAFFEGARLDGRTALERAGLAPVILAAKEGLALINGTQVSTALALAGLFRAHRAAQAALVTGALSTDAAMGSSAPFHPDIHTLRGHRGQIDAAAALRGLLAGSVIRESHMEGDERVQDPYCIRCQPQVDGACLDLLRSVACTLEIEANAVTDNPLVLSDNSVVSGGNFHAEPVAFAADQIALAVCEIGAIAQRRIALLVDPALSYGLPAFLAKTPGLNSGLMIAEVTSAALMSENKQMSHPASVDSTPTSANQEDHVSMACHGARRLLQMTENLFSIIGIEALTAAQGIDFRAPLVSSPELSNVIAAIRTVVPTLETDRYMATDLKAARDIVADGRLTAAVNPGILPVLEV</sequence>
<evidence type="ECO:0000313" key="10">
    <source>
        <dbReference type="EMBL" id="MCD7111163.1"/>
    </source>
</evidence>
<dbReference type="NCBIfam" id="NF006871">
    <property type="entry name" value="PRK09367.1"/>
    <property type="match status" value="1"/>
</dbReference>
<organism evidence="10 11">
    <name type="scientific">Rhizobium quercicola</name>
    <dbReference type="NCBI Taxonomy" id="2901226"/>
    <lineage>
        <taxon>Bacteria</taxon>
        <taxon>Pseudomonadati</taxon>
        <taxon>Pseudomonadota</taxon>
        <taxon>Alphaproteobacteria</taxon>
        <taxon>Hyphomicrobiales</taxon>
        <taxon>Rhizobiaceae</taxon>
        <taxon>Rhizobium/Agrobacterium group</taxon>
        <taxon>Rhizobium</taxon>
    </lineage>
</organism>
<evidence type="ECO:0000256" key="6">
    <source>
        <dbReference type="HAMAP-Rule" id="MF_00229"/>
    </source>
</evidence>
<dbReference type="InterPro" id="IPR022313">
    <property type="entry name" value="Phe/His_NH3-lyase_AS"/>
</dbReference>
<dbReference type="SUPFAM" id="SSF48557">
    <property type="entry name" value="L-aspartase-like"/>
    <property type="match status" value="1"/>
</dbReference>
<comment type="similarity">
    <text evidence="6 7">Belongs to the PAL/histidase family.</text>
</comment>
<dbReference type="NCBIfam" id="TIGR01225">
    <property type="entry name" value="hutH"/>
    <property type="match status" value="1"/>
</dbReference>
<protein>
    <recommendedName>
        <fullName evidence="2 6">Histidine ammonia-lyase</fullName>
        <shortName evidence="6">Histidase</shortName>
        <ecNumber evidence="2 6">4.3.1.3</ecNumber>
    </recommendedName>
</protein>
<dbReference type="PROSITE" id="PS00488">
    <property type="entry name" value="PAL_HISTIDASE"/>
    <property type="match status" value="1"/>
</dbReference>
<dbReference type="InterPro" id="IPR001106">
    <property type="entry name" value="Aromatic_Lyase"/>
</dbReference>
<dbReference type="InterPro" id="IPR024083">
    <property type="entry name" value="Fumarase/histidase_N"/>
</dbReference>
<dbReference type="Gene3D" id="1.20.200.10">
    <property type="entry name" value="Fumarase/aspartase (Central domain)"/>
    <property type="match status" value="1"/>
</dbReference>
<evidence type="ECO:0000256" key="1">
    <source>
        <dbReference type="ARBA" id="ARBA00005113"/>
    </source>
</evidence>
<evidence type="ECO:0000256" key="7">
    <source>
        <dbReference type="RuleBase" id="RU003954"/>
    </source>
</evidence>
<keyword evidence="11" id="KW-1185">Reference proteome</keyword>
<dbReference type="Proteomes" id="UP001139089">
    <property type="component" value="Unassembled WGS sequence"/>
</dbReference>
<reference evidence="10" key="1">
    <citation type="submission" date="2021-12" db="EMBL/GenBank/DDBJ databases">
        <authorList>
            <person name="Li Y."/>
        </authorList>
    </citation>
    <scope>NUCLEOTIDE SEQUENCE</scope>
    <source>
        <strain evidence="10">DKSPLA3</strain>
    </source>
</reference>
<evidence type="ECO:0000313" key="11">
    <source>
        <dbReference type="Proteomes" id="UP001139089"/>
    </source>
</evidence>
<keyword evidence="6" id="KW-0963">Cytoplasm</keyword>
<dbReference type="CDD" id="cd00332">
    <property type="entry name" value="PAL-HAL"/>
    <property type="match status" value="1"/>
</dbReference>
<dbReference type="InterPro" id="IPR008948">
    <property type="entry name" value="L-Aspartase-like"/>
</dbReference>
<dbReference type="Pfam" id="PF00221">
    <property type="entry name" value="Lyase_aromatic"/>
    <property type="match status" value="1"/>
</dbReference>
<dbReference type="GO" id="GO:0005737">
    <property type="term" value="C:cytoplasm"/>
    <property type="evidence" value="ECO:0007669"/>
    <property type="project" value="UniProtKB-SubCell"/>
</dbReference>
<proteinExistence type="inferred from homology"/>
<dbReference type="GO" id="GO:0006548">
    <property type="term" value="P:L-histidine catabolic process"/>
    <property type="evidence" value="ECO:0007669"/>
    <property type="project" value="UniProtKB-UniRule"/>
</dbReference>
<accession>A0A9X1T8W3</accession>
<dbReference type="FunFam" id="1.20.200.10:FF:000003">
    <property type="entry name" value="Histidine ammonia-lyase"/>
    <property type="match status" value="1"/>
</dbReference>
<name>A0A9X1T8W3_9HYPH</name>
<comment type="pathway">
    <text evidence="1 6 8">Amino-acid degradation; L-histidine degradation into L-glutamate; N-formimidoyl-L-glutamate from L-histidine: step 1/3.</text>
</comment>
<dbReference type="HAMAP" id="MF_00229">
    <property type="entry name" value="His_ammonia_lyase"/>
    <property type="match status" value="1"/>
</dbReference>
<dbReference type="PANTHER" id="PTHR10362">
    <property type="entry name" value="HISTIDINE AMMONIA-LYASE"/>
    <property type="match status" value="1"/>
</dbReference>
<comment type="caution">
    <text evidence="10">The sequence shown here is derived from an EMBL/GenBank/DDBJ whole genome shotgun (WGS) entry which is preliminary data.</text>
</comment>
<dbReference type="GO" id="GO:0004397">
    <property type="term" value="F:histidine ammonia-lyase activity"/>
    <property type="evidence" value="ECO:0007669"/>
    <property type="project" value="UniProtKB-UniRule"/>
</dbReference>
<dbReference type="FunFam" id="1.10.275.10:FF:000005">
    <property type="entry name" value="Histidine ammonia-lyase"/>
    <property type="match status" value="1"/>
</dbReference>
<evidence type="ECO:0000256" key="9">
    <source>
        <dbReference type="RuleBase" id="RU004480"/>
    </source>
</evidence>
<comment type="catalytic activity">
    <reaction evidence="5 6 8">
        <text>L-histidine = trans-urocanate + NH4(+)</text>
        <dbReference type="Rhea" id="RHEA:21232"/>
        <dbReference type="ChEBI" id="CHEBI:17771"/>
        <dbReference type="ChEBI" id="CHEBI:28938"/>
        <dbReference type="ChEBI" id="CHEBI:57595"/>
        <dbReference type="EC" id="4.3.1.3"/>
    </reaction>
</comment>
<keyword evidence="3 6" id="KW-0369">Histidine metabolism</keyword>
<comment type="subcellular location">
    <subcellularLocation>
        <location evidence="6 9">Cytoplasm</location>
    </subcellularLocation>
</comment>